<evidence type="ECO:0000256" key="4">
    <source>
        <dbReference type="ARBA" id="ARBA00022801"/>
    </source>
</evidence>
<proteinExistence type="predicted"/>
<feature type="domain" description="UvrD-like helicase ATP-binding" evidence="16">
    <location>
        <begin position="1"/>
        <end position="403"/>
    </location>
</feature>
<dbReference type="EC" id="5.6.2.4" evidence="12"/>
<keyword evidence="1" id="KW-0540">Nuclease</keyword>
<keyword evidence="3" id="KW-0227">DNA damage</keyword>
<keyword evidence="6" id="KW-0269">Exonuclease</keyword>
<reference evidence="18 19" key="2">
    <citation type="journal article" date="2018" name="Int. J. Syst. Evol. Microbiol.">
        <title>Marinobacterium aestuarii sp. nov., a benzene-degrading marine bacterium isolated from estuary sediment.</title>
        <authorList>
            <person name="Bae S.S."/>
            <person name="Jung J."/>
            <person name="Chung D."/>
            <person name="Baek K."/>
        </authorList>
    </citation>
    <scope>NUCLEOTIDE SEQUENCE [LARGE SCALE GENOMIC DNA]</scope>
    <source>
        <strain evidence="18 19">ST58-10</strain>
    </source>
</reference>
<dbReference type="GO" id="GO:0005829">
    <property type="term" value="C:cytosol"/>
    <property type="evidence" value="ECO:0007669"/>
    <property type="project" value="TreeGrafter"/>
</dbReference>
<dbReference type="SUPFAM" id="SSF52980">
    <property type="entry name" value="Restriction endonuclease-like"/>
    <property type="match status" value="1"/>
</dbReference>
<comment type="catalytic activity">
    <reaction evidence="11">
        <text>Couples ATP hydrolysis with the unwinding of duplex DNA by translocating in the 3'-5' direction.</text>
        <dbReference type="EC" id="5.6.2.4"/>
    </reaction>
</comment>
<evidence type="ECO:0000313" key="18">
    <source>
        <dbReference type="EMBL" id="ANG62602.1"/>
    </source>
</evidence>
<dbReference type="Proteomes" id="UP000078070">
    <property type="component" value="Chromosome"/>
</dbReference>
<dbReference type="PROSITE" id="PS51217">
    <property type="entry name" value="UVRD_HELICASE_CTER"/>
    <property type="match status" value="1"/>
</dbReference>
<dbReference type="Gene3D" id="3.40.50.300">
    <property type="entry name" value="P-loop containing nucleotide triphosphate hydrolases"/>
    <property type="match status" value="4"/>
</dbReference>
<evidence type="ECO:0000256" key="14">
    <source>
        <dbReference type="ARBA" id="ARBA00048988"/>
    </source>
</evidence>
<evidence type="ECO:0000256" key="12">
    <source>
        <dbReference type="ARBA" id="ARBA00034808"/>
    </source>
</evidence>
<organism evidence="18 19">
    <name type="scientific">Marinobacterium aestuarii</name>
    <dbReference type="NCBI Taxonomy" id="1821621"/>
    <lineage>
        <taxon>Bacteria</taxon>
        <taxon>Pseudomonadati</taxon>
        <taxon>Pseudomonadota</taxon>
        <taxon>Gammaproteobacteria</taxon>
        <taxon>Oceanospirillales</taxon>
        <taxon>Oceanospirillaceae</taxon>
        <taxon>Marinobacterium</taxon>
    </lineage>
</organism>
<evidence type="ECO:0000256" key="10">
    <source>
        <dbReference type="ARBA" id="ARBA00023235"/>
    </source>
</evidence>
<evidence type="ECO:0000256" key="13">
    <source>
        <dbReference type="ARBA" id="ARBA00034923"/>
    </source>
</evidence>
<dbReference type="RefSeq" id="WP_067380963.1">
    <property type="nucleotide sequence ID" value="NZ_CP015839.1"/>
</dbReference>
<dbReference type="Pfam" id="PF13361">
    <property type="entry name" value="UvrD_C"/>
    <property type="match status" value="1"/>
</dbReference>
<dbReference type="InterPro" id="IPR000212">
    <property type="entry name" value="DNA_helicase_UvrD/REP"/>
</dbReference>
<dbReference type="GO" id="GO:0003677">
    <property type="term" value="F:DNA binding"/>
    <property type="evidence" value="ECO:0007669"/>
    <property type="project" value="UniProtKB-KW"/>
</dbReference>
<keyword evidence="5 15" id="KW-0347">Helicase</keyword>
<accession>A0A1A9EXR3</accession>
<evidence type="ECO:0000256" key="8">
    <source>
        <dbReference type="ARBA" id="ARBA00023125"/>
    </source>
</evidence>
<keyword evidence="10" id="KW-0413">Isomerase</keyword>
<evidence type="ECO:0000256" key="1">
    <source>
        <dbReference type="ARBA" id="ARBA00022722"/>
    </source>
</evidence>
<evidence type="ECO:0000256" key="11">
    <source>
        <dbReference type="ARBA" id="ARBA00034617"/>
    </source>
</evidence>
<name>A0A1A9EXR3_9GAMM</name>
<evidence type="ECO:0000256" key="9">
    <source>
        <dbReference type="ARBA" id="ARBA00023204"/>
    </source>
</evidence>
<gene>
    <name evidence="18" type="ORF">A8C75_08975</name>
</gene>
<dbReference type="InterPro" id="IPR027417">
    <property type="entry name" value="P-loop_NTPase"/>
</dbReference>
<evidence type="ECO:0000259" key="17">
    <source>
        <dbReference type="PROSITE" id="PS51217"/>
    </source>
</evidence>
<keyword evidence="2 15" id="KW-0547">Nucleotide-binding</keyword>
<keyword evidence="4 15" id="KW-0378">Hydrolase</keyword>
<feature type="domain" description="UvrD-like helicase C-terminal" evidence="17">
    <location>
        <begin position="404"/>
        <end position="694"/>
    </location>
</feature>
<evidence type="ECO:0000313" key="19">
    <source>
        <dbReference type="Proteomes" id="UP000078070"/>
    </source>
</evidence>
<dbReference type="PANTHER" id="PTHR11070:SF2">
    <property type="entry name" value="ATP-DEPENDENT DNA HELICASE SRS2"/>
    <property type="match status" value="1"/>
</dbReference>
<keyword evidence="19" id="KW-1185">Reference proteome</keyword>
<dbReference type="InterPro" id="IPR038726">
    <property type="entry name" value="PDDEXK_AddAB-type"/>
</dbReference>
<dbReference type="Pfam" id="PF12705">
    <property type="entry name" value="PDDEXK_1"/>
    <property type="match status" value="1"/>
</dbReference>
<comment type="catalytic activity">
    <reaction evidence="14">
        <text>ATP + H2O = ADP + phosphate + H(+)</text>
        <dbReference type="Rhea" id="RHEA:13065"/>
        <dbReference type="ChEBI" id="CHEBI:15377"/>
        <dbReference type="ChEBI" id="CHEBI:15378"/>
        <dbReference type="ChEBI" id="CHEBI:30616"/>
        <dbReference type="ChEBI" id="CHEBI:43474"/>
        <dbReference type="ChEBI" id="CHEBI:456216"/>
        <dbReference type="EC" id="5.6.2.4"/>
    </reaction>
</comment>
<evidence type="ECO:0000256" key="15">
    <source>
        <dbReference type="PROSITE-ProRule" id="PRU00560"/>
    </source>
</evidence>
<dbReference type="EMBL" id="CP015839">
    <property type="protein sequence ID" value="ANG62602.1"/>
    <property type="molecule type" value="Genomic_DNA"/>
</dbReference>
<keyword evidence="8" id="KW-0238">DNA-binding</keyword>
<feature type="binding site" evidence="15">
    <location>
        <begin position="9"/>
        <end position="16"/>
    </location>
    <ligand>
        <name>ATP</name>
        <dbReference type="ChEBI" id="CHEBI:30616"/>
    </ligand>
</feature>
<dbReference type="KEGG" id="mars:A8C75_08975"/>
<dbReference type="InterPro" id="IPR011604">
    <property type="entry name" value="PDDEXK-like_dom_sf"/>
</dbReference>
<dbReference type="AlphaFoldDB" id="A0A1A9EXR3"/>
<evidence type="ECO:0000256" key="6">
    <source>
        <dbReference type="ARBA" id="ARBA00022839"/>
    </source>
</evidence>
<dbReference type="GO" id="GO:0043138">
    <property type="term" value="F:3'-5' DNA helicase activity"/>
    <property type="evidence" value="ECO:0007669"/>
    <property type="project" value="UniProtKB-EC"/>
</dbReference>
<evidence type="ECO:0000256" key="3">
    <source>
        <dbReference type="ARBA" id="ARBA00022763"/>
    </source>
</evidence>
<dbReference type="PANTHER" id="PTHR11070">
    <property type="entry name" value="UVRD / RECB / PCRA DNA HELICASE FAMILY MEMBER"/>
    <property type="match status" value="1"/>
</dbReference>
<reference evidence="19" key="1">
    <citation type="submission" date="2016-05" db="EMBL/GenBank/DDBJ databases">
        <authorList>
            <person name="Baek K."/>
            <person name="Yang S.-J."/>
        </authorList>
    </citation>
    <scope>NUCLEOTIDE SEQUENCE [LARGE SCALE GENOMIC DNA]</scope>
    <source>
        <strain evidence="19">ST58-10</strain>
    </source>
</reference>
<dbReference type="GO" id="GO:0005524">
    <property type="term" value="F:ATP binding"/>
    <property type="evidence" value="ECO:0007669"/>
    <property type="project" value="UniProtKB-UniRule"/>
</dbReference>
<protein>
    <recommendedName>
        <fullName evidence="12">DNA 3'-5' helicase</fullName>
        <ecNumber evidence="12">5.6.2.4</ecNumber>
    </recommendedName>
    <alternativeName>
        <fullName evidence="13">DNA 3'-5' helicase II</fullName>
    </alternativeName>
</protein>
<evidence type="ECO:0000256" key="2">
    <source>
        <dbReference type="ARBA" id="ARBA00022741"/>
    </source>
</evidence>
<keyword evidence="9" id="KW-0234">DNA repair</keyword>
<evidence type="ECO:0000256" key="5">
    <source>
        <dbReference type="ARBA" id="ARBA00022806"/>
    </source>
</evidence>
<dbReference type="Pfam" id="PF00580">
    <property type="entry name" value="UvrD-helicase"/>
    <property type="match status" value="1"/>
</dbReference>
<dbReference type="Gene3D" id="3.90.320.10">
    <property type="match status" value="1"/>
</dbReference>
<dbReference type="GO" id="GO:0004527">
    <property type="term" value="F:exonuclease activity"/>
    <property type="evidence" value="ECO:0007669"/>
    <property type="project" value="UniProtKB-KW"/>
</dbReference>
<dbReference type="PROSITE" id="PS51198">
    <property type="entry name" value="UVRD_HELICASE_ATP_BIND"/>
    <property type="match status" value="1"/>
</dbReference>
<dbReference type="InterPro" id="IPR011335">
    <property type="entry name" value="Restrct_endonuc-II-like"/>
</dbReference>
<dbReference type="SUPFAM" id="SSF52540">
    <property type="entry name" value="P-loop containing nucleoside triphosphate hydrolases"/>
    <property type="match status" value="1"/>
</dbReference>
<keyword evidence="7 15" id="KW-0067">ATP-binding</keyword>
<evidence type="ECO:0000256" key="7">
    <source>
        <dbReference type="ARBA" id="ARBA00022840"/>
    </source>
</evidence>
<dbReference type="GO" id="GO:0000725">
    <property type="term" value="P:recombinational repair"/>
    <property type="evidence" value="ECO:0007669"/>
    <property type="project" value="TreeGrafter"/>
</dbReference>
<dbReference type="STRING" id="1821621.A8C75_08975"/>
<evidence type="ECO:0000259" key="16">
    <source>
        <dbReference type="PROSITE" id="PS51198"/>
    </source>
</evidence>
<dbReference type="InterPro" id="IPR014017">
    <property type="entry name" value="DNA_helicase_UvrD-like_C"/>
</dbReference>
<dbReference type="InterPro" id="IPR014016">
    <property type="entry name" value="UvrD-like_ATP-bd"/>
</dbReference>
<sequence length="1048" mass="117150">MRNIEFISAGAGSGKTTSLTQRLKDFLENQGVQPEGIIATTFTRLAATELRERVRQALLKAGRNDLANSMGLAAINTVNGVCGQLLKRFAFEAGLSPEQRVLDEPEAKQLFGEALDTVIDATPDRVRTLNQLARRLGHEDGGKPLWRRYVIELVSAARANDCNDSQLVQFSQLSREELLSFFRKPTDRDLDQELLQQIEGALETIDTAADTTKATRDYLLLLKQTKRSLTSGQLSWDQWVKMSKTSPGAKSRAAAEGVQLVAEDFEVHPRLHQDLNEYIDLVFQLAEISLETYQTTKRQQGLLDFVDQELLLFRLLESPTIQAVLEDELQLLMVDEFQDTSPIQLALFLRLAKLADHVVWVGDVKQAIYGFRGSDPALMQRVLSAVLSGGGQTGILEKSWRSRPALVHYCNAIFSHAFQNTVPAKQVCLEPARKEQVDEPAIVRWSLSGNIDNQLAALASGIRNLLVERYQVIDKETGEPRNVRPGDIAVLCRSNDRLKVLAQACAVQGLDVSYTRPGLLATPECTLAIACLRRVSDRNDSLATAEIRMLAMGESVPEWLPERLNYVADEASECIWGEDGTNDILTSLADVRTHLRNLTPSESLAEALQRGKVRETVNRWGPTRQRVRSRHANLDALQGLAEQYESHCKIRSEAANVSGLILWLKMLEKEGEDWQATRQDDDVLTLVTYHGAKGLEWPVVIAFDQDYPIKTRLWGVSVRGSAEDVDILEPLAHRVLRFWPYPFGKQAKDIPVVERIQAAESGQQAEFEALEEEKRLQYVTFTRARDLLILPVKDERRAQVPSTLGVEWVYPHDNCLLLPDGASLPARQVSIEPLEDRQALADIYQPLWMHTDLQTGVLLSRSVTASAMEPRFDATIGEIVELGERLPLTGKVEDIARLGTAIHNSIAADTNAGESLTLDRVDEILVEWGVRDAIAPESAIEASRRLRRAICDRYQVVSWLVEYPVSYVTELGQEMTGFIDLLVETPEGWLIIDHKSSPARRSEWQGIALGYSGQLALYEQAISELTFKPVLGCWIHFAITGGLVEVRT</sequence>